<evidence type="ECO:0000313" key="3">
    <source>
        <dbReference type="Proteomes" id="UP001238603"/>
    </source>
</evidence>
<proteinExistence type="predicted"/>
<dbReference type="RefSeq" id="WP_285981308.1">
    <property type="nucleotide sequence ID" value="NZ_JASVDS010000001.1"/>
</dbReference>
<evidence type="ECO:0000313" key="2">
    <source>
        <dbReference type="EMBL" id="MDL5031196.1"/>
    </source>
</evidence>
<dbReference type="SUPFAM" id="SSF56300">
    <property type="entry name" value="Metallo-dependent phosphatases"/>
    <property type="match status" value="1"/>
</dbReference>
<dbReference type="EMBL" id="JASVDS010000001">
    <property type="protein sequence ID" value="MDL5031196.1"/>
    <property type="molecule type" value="Genomic_DNA"/>
</dbReference>
<feature type="signal peptide" evidence="1">
    <location>
        <begin position="1"/>
        <end position="45"/>
    </location>
</feature>
<sequence>MSAAAPRRPLPARGRLDRALHRLAAHATHAALSLAGLLGGTSALAAEPAPPKPFEFVALGDMPYGAPETAYPVYQHLIGLVNAQAPAFSVHVGDFKSGSSLCSDDEFARQRDFFNQFDSALVYTPGDNEWTDCHRPAAGGYAPQERLEALREMFFGAPRSLGRRPLAVERQADVQPAHARYRENLRFTREGVLFLTLNVPGSNNGFEPRDLAAVQEHFARTDANLAWLQAGFEQARRQDARAVVIAMQADPFLGANVWSEFPSHSGFTRLFEQGLLPMVQDWGRPVLLIHGDSHRFVIDRPFKAVKEPGKGQVLRNLLRLQVFGEQEVHAVRVTVDPANPDPFAFKPLFNPLSPR</sequence>
<dbReference type="Proteomes" id="UP001238603">
    <property type="component" value="Unassembled WGS sequence"/>
</dbReference>
<keyword evidence="1" id="KW-0732">Signal</keyword>
<gene>
    <name evidence="2" type="ORF">QRD43_04685</name>
</gene>
<reference evidence="2 3" key="1">
    <citation type="submission" date="2023-06" db="EMBL/GenBank/DDBJ databases">
        <title>Pelomonas sp. APW6 16S ribosomal RNA gene genome sequencing and assembly.</title>
        <authorList>
            <person name="Woo H."/>
        </authorList>
    </citation>
    <scope>NUCLEOTIDE SEQUENCE [LARGE SCALE GENOMIC DNA]</scope>
    <source>
        <strain evidence="2 3">APW6</strain>
    </source>
</reference>
<name>A0ABT7LI14_9BURK</name>
<dbReference type="InterPro" id="IPR029052">
    <property type="entry name" value="Metallo-depent_PP-like"/>
</dbReference>
<evidence type="ECO:0008006" key="4">
    <source>
        <dbReference type="Google" id="ProtNLM"/>
    </source>
</evidence>
<feature type="chain" id="PRO_5047099166" description="Calcineurin-like phosphoesterase domain-containing protein" evidence="1">
    <location>
        <begin position="46"/>
        <end position="355"/>
    </location>
</feature>
<protein>
    <recommendedName>
        <fullName evidence="4">Calcineurin-like phosphoesterase domain-containing protein</fullName>
    </recommendedName>
</protein>
<organism evidence="2 3">
    <name type="scientific">Roseateles subflavus</name>
    <dbReference type="NCBI Taxonomy" id="3053353"/>
    <lineage>
        <taxon>Bacteria</taxon>
        <taxon>Pseudomonadati</taxon>
        <taxon>Pseudomonadota</taxon>
        <taxon>Betaproteobacteria</taxon>
        <taxon>Burkholderiales</taxon>
        <taxon>Sphaerotilaceae</taxon>
        <taxon>Roseateles</taxon>
    </lineage>
</organism>
<evidence type="ECO:0000256" key="1">
    <source>
        <dbReference type="SAM" id="SignalP"/>
    </source>
</evidence>
<comment type="caution">
    <text evidence="2">The sequence shown here is derived from an EMBL/GenBank/DDBJ whole genome shotgun (WGS) entry which is preliminary data.</text>
</comment>
<accession>A0ABT7LI14</accession>
<keyword evidence="3" id="KW-1185">Reference proteome</keyword>